<keyword evidence="2" id="KW-1185">Reference proteome</keyword>
<evidence type="ECO:0000313" key="2">
    <source>
        <dbReference type="Proteomes" id="UP001162009"/>
    </source>
</evidence>
<organism evidence="1 2">
    <name type="scientific">Rattus tanezumi rhabdovirus 1</name>
    <dbReference type="NCBI Taxonomy" id="3071238"/>
    <lineage>
        <taxon>Viruses</taxon>
        <taxon>Riboviria</taxon>
        <taxon>Orthornavirae</taxon>
        <taxon>Negarnaviricota</taxon>
        <taxon>Haploviricotina</taxon>
        <taxon>Monjiviricetes</taxon>
        <taxon>Mononegavirales</taxon>
        <taxon>Rhabdoviridae</taxon>
        <taxon>Alpharhabdovirinae</taxon>
        <taxon>Alphanemrhavirus</taxon>
        <taxon>Alphanemrhavirus bangkok</taxon>
    </lineage>
</organism>
<dbReference type="EMBL" id="MT085340">
    <property type="protein sequence ID" value="QIM74103.1"/>
    <property type="molecule type" value="Viral_cRNA"/>
</dbReference>
<dbReference type="Proteomes" id="UP001162009">
    <property type="component" value="Segment"/>
</dbReference>
<protein>
    <submittedName>
        <fullName evidence="1">Uncharacterized protein</fullName>
    </submittedName>
</protein>
<evidence type="ECO:0000313" key="1">
    <source>
        <dbReference type="EMBL" id="QIM74103.1"/>
    </source>
</evidence>
<accession>A0A858HQS9</accession>
<sequence>MRKINITHPMEKVWQIVIASKKRIQGLNQSSTRIGEVSDLLTPINTTPIRNESYSSERGKFHYSIEVESQLIVQTSQMVSLRQLIGHLHQHLKAYTGELLLFKIHHLILCLNVRLIQHESVNSSSIYMHRYSAQMTTVLSLSSFTSLDRLFRAGTIRARSSWDSAGIGYKTKWLFTSSIKQTTVPGIVVSIKMLPELEELLRNSSISNDYTTEGEVMVFY</sequence>
<name>A0A858HQS9_9RHAB</name>
<proteinExistence type="predicted"/>
<reference evidence="2" key="1">
    <citation type="journal article" date="2020" name="Res Sq">
        <title>Decoding the RNA viromes of rodent lungs provides new visions into the origin and evolution pattern of rodent-borne diseases in Mainland Southeast Asia.</title>
        <authorList>
            <person name="Wu Z."/>
            <person name="Han Y."/>
            <person name="Liu B."/>
            <person name="Li H."/>
            <person name="Zhu G."/>
            <person name="Latinne A."/>
            <person name="Dong J."/>
            <person name="Sun L."/>
            <person name="Du J."/>
            <person name="Zhou S."/>
            <person name="Chen M."/>
            <person name="Kritiyakan A."/>
            <person name="Jittapalapong S."/>
            <person name="Chaisiri K."/>
            <person name="Buchy P."/>
            <person name="Duong V."/>
            <person name="Yang J."/>
            <person name="Jiang J."/>
            <person name="Xu X."/>
            <person name="Zhou H."/>
            <person name="Yang F."/>
            <person name="Morand S."/>
            <person name="Daszak P."/>
            <person name="Jin Q."/>
        </authorList>
    </citation>
    <scope>NUCLEOTIDE SEQUENCE [LARGE SCALE GENOMIC DNA]</scope>
</reference>